<gene>
    <name evidence="1" type="ORF">LCGC14_2129050</name>
</gene>
<dbReference type="EMBL" id="LAZR01026662">
    <property type="protein sequence ID" value="KKL68033.1"/>
    <property type="molecule type" value="Genomic_DNA"/>
</dbReference>
<proteinExistence type="predicted"/>
<dbReference type="AlphaFoldDB" id="A0A0F9E205"/>
<protein>
    <submittedName>
        <fullName evidence="1">Uncharacterized protein</fullName>
    </submittedName>
</protein>
<evidence type="ECO:0000313" key="1">
    <source>
        <dbReference type="EMBL" id="KKL68033.1"/>
    </source>
</evidence>
<accession>A0A0F9E205</accession>
<name>A0A0F9E205_9ZZZZ</name>
<organism evidence="1">
    <name type="scientific">marine sediment metagenome</name>
    <dbReference type="NCBI Taxonomy" id="412755"/>
    <lineage>
        <taxon>unclassified sequences</taxon>
        <taxon>metagenomes</taxon>
        <taxon>ecological metagenomes</taxon>
    </lineage>
</organism>
<reference evidence="1" key="1">
    <citation type="journal article" date="2015" name="Nature">
        <title>Complex archaea that bridge the gap between prokaryotes and eukaryotes.</title>
        <authorList>
            <person name="Spang A."/>
            <person name="Saw J.H."/>
            <person name="Jorgensen S.L."/>
            <person name="Zaremba-Niedzwiedzka K."/>
            <person name="Martijn J."/>
            <person name="Lind A.E."/>
            <person name="van Eijk R."/>
            <person name="Schleper C."/>
            <person name="Guy L."/>
            <person name="Ettema T.J."/>
        </authorList>
    </citation>
    <scope>NUCLEOTIDE SEQUENCE</scope>
</reference>
<comment type="caution">
    <text evidence="1">The sequence shown here is derived from an EMBL/GenBank/DDBJ whole genome shotgun (WGS) entry which is preliminary data.</text>
</comment>
<sequence length="194" mass="22185">MTASLVIKDSEYRGELKVEVVSELVEQKSFEAYPDLEGKPAAVQVRVALRREELLRLLLAGHRLKECASLLRWSTQTMRNELANVYFRKRLQSVSFEIFKEVDEDLAALKADPAIRLAEMADKALDEIESLMESGDERIRLRAAQDTLDRNTLTSKTRRLETNSREVRVNIDLLARADQAAKEVHESNERARTS</sequence>